<dbReference type="CDD" id="cd01837">
    <property type="entry name" value="SGNH_plant_lipase_like"/>
    <property type="match status" value="1"/>
</dbReference>
<evidence type="ECO:0000259" key="3">
    <source>
        <dbReference type="PROSITE" id="PS50157"/>
    </source>
</evidence>
<keyword evidence="2" id="KW-0863">Zinc-finger</keyword>
<evidence type="ECO:0000313" key="5">
    <source>
        <dbReference type="Proteomes" id="UP001231189"/>
    </source>
</evidence>
<dbReference type="Gene3D" id="3.30.160.60">
    <property type="entry name" value="Classic Zinc Finger"/>
    <property type="match status" value="1"/>
</dbReference>
<evidence type="ECO:0000313" key="4">
    <source>
        <dbReference type="EMBL" id="KAK1604741.1"/>
    </source>
</evidence>
<comment type="caution">
    <text evidence="4">The sequence shown here is derived from an EMBL/GenBank/DDBJ whole genome shotgun (WGS) entry which is preliminary data.</text>
</comment>
<comment type="similarity">
    <text evidence="1">Belongs to the 'GDSL' lipolytic enzyme family.</text>
</comment>
<gene>
    <name evidence="4" type="ORF">QYE76_028414</name>
</gene>
<dbReference type="AlphaFoldDB" id="A0AAD8QKZ3"/>
<dbReference type="PANTHER" id="PTHR35744">
    <property type="entry name" value="C2H2-TYPE DOMAIN-CONTAINING PROTEIN"/>
    <property type="match status" value="1"/>
</dbReference>
<dbReference type="SMART" id="SM00355">
    <property type="entry name" value="ZnF_C2H2"/>
    <property type="match status" value="1"/>
</dbReference>
<dbReference type="SUPFAM" id="SSF52266">
    <property type="entry name" value="SGNH hydrolase"/>
    <property type="match status" value="1"/>
</dbReference>
<dbReference type="CDD" id="cd18725">
    <property type="entry name" value="PIN_LabA-like"/>
    <property type="match status" value="1"/>
</dbReference>
<dbReference type="InterPro" id="IPR013087">
    <property type="entry name" value="Znf_C2H2_type"/>
</dbReference>
<name>A0AAD8QKZ3_LOLMU</name>
<organism evidence="4 5">
    <name type="scientific">Lolium multiflorum</name>
    <name type="common">Italian ryegrass</name>
    <name type="synonym">Lolium perenne subsp. multiflorum</name>
    <dbReference type="NCBI Taxonomy" id="4521"/>
    <lineage>
        <taxon>Eukaryota</taxon>
        <taxon>Viridiplantae</taxon>
        <taxon>Streptophyta</taxon>
        <taxon>Embryophyta</taxon>
        <taxon>Tracheophyta</taxon>
        <taxon>Spermatophyta</taxon>
        <taxon>Magnoliopsida</taxon>
        <taxon>Liliopsida</taxon>
        <taxon>Poales</taxon>
        <taxon>Poaceae</taxon>
        <taxon>BOP clade</taxon>
        <taxon>Pooideae</taxon>
        <taxon>Poodae</taxon>
        <taxon>Poeae</taxon>
        <taxon>Poeae Chloroplast Group 2 (Poeae type)</taxon>
        <taxon>Loliodinae</taxon>
        <taxon>Loliinae</taxon>
        <taxon>Lolium</taxon>
    </lineage>
</organism>
<keyword evidence="5" id="KW-1185">Reference proteome</keyword>
<dbReference type="InterPro" id="IPR035669">
    <property type="entry name" value="SGNH_plant_lipase-like"/>
</dbReference>
<protein>
    <recommendedName>
        <fullName evidence="3">C2H2-type domain-containing protein</fullName>
    </recommendedName>
</protein>
<sequence>MPPPLSFLHIPPNPPVLHPPPFLPRSHHRLSLRTDPPPRAAAAAENPFAAAPTAPDVEMFRGGDGVWTARTPTVVVLWDLDNKPPRGPPFEAATSLREAASLLGRVDSISAFANRHAFTHLPAWVSADRRDRRDLDRAERAGVVAPPVPYSCAVCGRRFPTRPDLTRHFRQLHERERNKKLGRLRSLKGKKRQKFHERHIAGNTKYQDAARELLTPKAGYGLDSELRRAGVHVRTVPDKPQAADQALKRQVKHAIACGVDCVVLVSDDSDFTDTVRNARAAALRMVVVGDGCRALGKVADIWLPWDSVQNGEVDEEMMRSGRVPEFRYEEDDEQDDDEFVVDWDTNELDDVVDDIVTRRTKMFGATTVSAFAEEDIVDGILGRRLKEDDMLWSSDDEDDDGYLRPQQTSIKKAMLQYTTMRTPHTAFLVLFILSCLGTGYSGGAQSKFTSIISFGDSYTDTGNLVRWADPVLAPQPINNLPNGETFFGRPTGRASNGRIVLDFIADALGLPFVKPYLAKGKANFSTGVNFAVAGAPALNLTYLQGQNMTVNPPIKSSLGDQLAWFEKLKPSLCKGQGAECFASTLFVMGEFGANDFRTFINSNRTVEQARAYVPTIVDSISRGVERLIQHGAKYIVVADIFPVGCLPMVLTLLARRDKADYDQEGCLRGVNRLVPQYQNSLLRQRIKVLQNKYPHTTIISAEHYRPVIAFLHKPGHFGLNGSMTLLTCCGAGGPPYNSDSSTFCGLPGVMACTEPSEALQWDGFHLTETAYRLIADGWLHGPYADPHILHVAH</sequence>
<keyword evidence="2" id="KW-0479">Metal-binding</keyword>
<accession>A0AAD8QKZ3</accession>
<evidence type="ECO:0000256" key="1">
    <source>
        <dbReference type="ARBA" id="ARBA00008668"/>
    </source>
</evidence>
<dbReference type="Pfam" id="PF00657">
    <property type="entry name" value="Lipase_GDSL"/>
    <property type="match status" value="1"/>
</dbReference>
<dbReference type="InterPro" id="IPR001087">
    <property type="entry name" value="GDSL"/>
</dbReference>
<reference evidence="4" key="1">
    <citation type="submission" date="2023-07" db="EMBL/GenBank/DDBJ databases">
        <title>A chromosome-level genome assembly of Lolium multiflorum.</title>
        <authorList>
            <person name="Chen Y."/>
            <person name="Copetti D."/>
            <person name="Kolliker R."/>
            <person name="Studer B."/>
        </authorList>
    </citation>
    <scope>NUCLEOTIDE SEQUENCE</scope>
    <source>
        <strain evidence="4">02402/16</strain>
        <tissue evidence="4">Leaf</tissue>
    </source>
</reference>
<dbReference type="InterPro" id="IPR036514">
    <property type="entry name" value="SGNH_hydro_sf"/>
</dbReference>
<dbReference type="PROSITE" id="PS00028">
    <property type="entry name" value="ZINC_FINGER_C2H2_1"/>
    <property type="match status" value="1"/>
</dbReference>
<keyword evidence="2" id="KW-0862">Zinc</keyword>
<dbReference type="Gene3D" id="3.40.50.1110">
    <property type="entry name" value="SGNH hydrolase"/>
    <property type="match status" value="1"/>
</dbReference>
<dbReference type="GO" id="GO:0008270">
    <property type="term" value="F:zinc ion binding"/>
    <property type="evidence" value="ECO:0007669"/>
    <property type="project" value="UniProtKB-KW"/>
</dbReference>
<dbReference type="Proteomes" id="UP001231189">
    <property type="component" value="Unassembled WGS sequence"/>
</dbReference>
<evidence type="ECO:0000256" key="2">
    <source>
        <dbReference type="PROSITE-ProRule" id="PRU00042"/>
    </source>
</evidence>
<dbReference type="InterPro" id="IPR036236">
    <property type="entry name" value="Znf_C2H2_sf"/>
</dbReference>
<dbReference type="SUPFAM" id="SSF57667">
    <property type="entry name" value="beta-beta-alpha zinc fingers"/>
    <property type="match status" value="1"/>
</dbReference>
<dbReference type="EMBL" id="JAUUTY010000007">
    <property type="protein sequence ID" value="KAK1604741.1"/>
    <property type="molecule type" value="Genomic_DNA"/>
</dbReference>
<dbReference type="PANTHER" id="PTHR35744:SF2">
    <property type="entry name" value="OS06G0166200 PROTEIN"/>
    <property type="match status" value="1"/>
</dbReference>
<proteinExistence type="inferred from homology"/>
<dbReference type="PROSITE" id="PS50157">
    <property type="entry name" value="ZINC_FINGER_C2H2_2"/>
    <property type="match status" value="1"/>
</dbReference>
<feature type="domain" description="C2H2-type" evidence="3">
    <location>
        <begin position="150"/>
        <end position="178"/>
    </location>
</feature>
<dbReference type="GO" id="GO:0016788">
    <property type="term" value="F:hydrolase activity, acting on ester bonds"/>
    <property type="evidence" value="ECO:0007669"/>
    <property type="project" value="InterPro"/>
</dbReference>